<organism evidence="2">
    <name type="scientific">marine metagenome</name>
    <dbReference type="NCBI Taxonomy" id="408172"/>
    <lineage>
        <taxon>unclassified sequences</taxon>
        <taxon>metagenomes</taxon>
        <taxon>ecological metagenomes</taxon>
    </lineage>
</organism>
<dbReference type="PANTHER" id="PTHR40050">
    <property type="entry name" value="INNER SPORE COAT PROTEIN H"/>
    <property type="match status" value="1"/>
</dbReference>
<proteinExistence type="predicted"/>
<dbReference type="AlphaFoldDB" id="A0A382EVM2"/>
<reference evidence="2" key="1">
    <citation type="submission" date="2018-05" db="EMBL/GenBank/DDBJ databases">
        <authorList>
            <person name="Lanie J.A."/>
            <person name="Ng W.-L."/>
            <person name="Kazmierczak K.M."/>
            <person name="Andrzejewski T.M."/>
            <person name="Davidsen T.M."/>
            <person name="Wayne K.J."/>
            <person name="Tettelin H."/>
            <person name="Glass J.I."/>
            <person name="Rusch D."/>
            <person name="Podicherti R."/>
            <person name="Tsui H.-C.T."/>
            <person name="Winkler M.E."/>
        </authorList>
    </citation>
    <scope>NUCLEOTIDE SEQUENCE</scope>
</reference>
<dbReference type="InterPro" id="IPR014867">
    <property type="entry name" value="Spore_coat_CotH_CotH2/3/7"/>
</dbReference>
<feature type="region of interest" description="Disordered" evidence="1">
    <location>
        <begin position="20"/>
        <end position="42"/>
    </location>
</feature>
<sequence>MKHRFIIPVATTLLMGCTGSEAPAPQAEPQSTPKTSAEAPATSIGGSLKTLKLDDIFPGDRVLEVNIKVADDDWDKLRYQSRNFFEALQPKRQFEEVDSPYTYVEAGVTIDGVSFPRVGLRKKGFIGSQSSSRPSIKIKLNHIDKESAIEGLTLLTFNNNQQDNSQMSQFMGYNLFNAAGSPAPRCALAKVTVNGKNLGVYAHVESVKKPLAKRGFGNSKGTLYEGTVVDFHENWEGSFEKKFGKDKPGREHIVKLIDALQGDDGDAFFGDERAGRALVPTSGEHDGEWFKPDFDDSAWTTGKNGAGYEREEGYGSLISDGFDFEDQMYGKATSLYLRFPFEIDDLE</sequence>
<gene>
    <name evidence="2" type="ORF">METZ01_LOCUS207058</name>
</gene>
<accession>A0A382EVM2</accession>
<dbReference type="Pfam" id="PF08757">
    <property type="entry name" value="CotH"/>
    <property type="match status" value="1"/>
</dbReference>
<dbReference type="PROSITE" id="PS51257">
    <property type="entry name" value="PROKAR_LIPOPROTEIN"/>
    <property type="match status" value="1"/>
</dbReference>
<dbReference type="PANTHER" id="PTHR40050:SF1">
    <property type="entry name" value="INNER SPORE COAT PROTEIN H"/>
    <property type="match status" value="1"/>
</dbReference>
<name>A0A382EVM2_9ZZZZ</name>
<dbReference type="EMBL" id="UINC01046333">
    <property type="protein sequence ID" value="SVB54204.1"/>
    <property type="molecule type" value="Genomic_DNA"/>
</dbReference>
<feature type="non-terminal residue" evidence="2">
    <location>
        <position position="347"/>
    </location>
</feature>
<evidence type="ECO:0000313" key="2">
    <source>
        <dbReference type="EMBL" id="SVB54204.1"/>
    </source>
</evidence>
<evidence type="ECO:0000256" key="1">
    <source>
        <dbReference type="SAM" id="MobiDB-lite"/>
    </source>
</evidence>
<protein>
    <submittedName>
        <fullName evidence="2">Uncharacterized protein</fullName>
    </submittedName>
</protein>